<evidence type="ECO:0000313" key="2">
    <source>
        <dbReference type="Proteomes" id="UP000291289"/>
    </source>
</evidence>
<keyword evidence="2" id="KW-1185">Reference proteome</keyword>
<reference evidence="1 2" key="1">
    <citation type="submission" date="2018-12" db="EMBL/GenBank/DDBJ databases">
        <title>Alloscrdovia theropitheci sp. nov: a novel taxon from the feces of the bleeding-herat monkey (Theropithecus geleda).</title>
        <authorList>
            <person name="Modesto M."/>
        </authorList>
    </citation>
    <scope>NUCLEOTIDE SEQUENCE [LARGE SCALE GENOMIC DNA]</scope>
    <source>
        <strain evidence="1 2">GLDI4/2</strain>
    </source>
</reference>
<organism evidence="1 2">
    <name type="scientific">Alloscardovia theropitheci</name>
    <dbReference type="NCBI Taxonomy" id="2496842"/>
    <lineage>
        <taxon>Bacteria</taxon>
        <taxon>Bacillati</taxon>
        <taxon>Actinomycetota</taxon>
        <taxon>Actinomycetes</taxon>
        <taxon>Bifidobacteriales</taxon>
        <taxon>Bifidobacteriaceae</taxon>
        <taxon>Alloscardovia</taxon>
    </lineage>
</organism>
<accession>A0A4R0QVE1</accession>
<feature type="non-terminal residue" evidence="1">
    <location>
        <position position="78"/>
    </location>
</feature>
<protein>
    <submittedName>
        <fullName evidence="1">Uncharacterized protein</fullName>
    </submittedName>
</protein>
<dbReference type="AlphaFoldDB" id="A0A4R0QVE1"/>
<name>A0A4R0QVE1_9BIFI</name>
<gene>
    <name evidence="1" type="ORF">EJ419_03550</name>
</gene>
<dbReference type="OrthoDB" id="4336761at2"/>
<dbReference type="Proteomes" id="UP000291289">
    <property type="component" value="Unassembled WGS sequence"/>
</dbReference>
<dbReference type="EMBL" id="RXLP01000019">
    <property type="protein sequence ID" value="TCD54137.1"/>
    <property type="molecule type" value="Genomic_DNA"/>
</dbReference>
<dbReference type="RefSeq" id="WP_131283689.1">
    <property type="nucleotide sequence ID" value="NZ_RXLP01000019.1"/>
</dbReference>
<evidence type="ECO:0000313" key="1">
    <source>
        <dbReference type="EMBL" id="TCD54137.1"/>
    </source>
</evidence>
<sequence>MASYSANDDWSILGVANDPTPGKPEEIAQLAAEFSRASSTLLTTVQALRSTSGTYVKLNGQFYQAFSAKKGEVSRLAE</sequence>
<proteinExistence type="predicted"/>
<comment type="caution">
    <text evidence="1">The sequence shown here is derived from an EMBL/GenBank/DDBJ whole genome shotgun (WGS) entry which is preliminary data.</text>
</comment>